<sequence>MTETIATMQYTVLGIVLGCCVSWSLVVLMLGSEETEYVFLFLGAVVGSLAGFVFGGWIGTFRVGRIMLSLDSLHFDRQVNAQLTEIEARMPRWTRHIA</sequence>
<protein>
    <submittedName>
        <fullName evidence="2">Uncharacterized protein</fullName>
    </submittedName>
</protein>
<gene>
    <name evidence="2" type="ORF">G6N73_23645</name>
</gene>
<feature type="transmembrane region" description="Helical" evidence="1">
    <location>
        <begin position="37"/>
        <end position="58"/>
    </location>
</feature>
<dbReference type="AlphaFoldDB" id="A0A6G4WJ03"/>
<reference evidence="2 3" key="1">
    <citation type="submission" date="2020-02" db="EMBL/GenBank/DDBJ databases">
        <title>Genome sequence of strain CCNWXJ40-4.</title>
        <authorList>
            <person name="Gao J."/>
            <person name="Sun J."/>
        </authorList>
    </citation>
    <scope>NUCLEOTIDE SEQUENCE [LARGE SCALE GENOMIC DNA]</scope>
    <source>
        <strain evidence="2 3">CCNWXJ 40-4</strain>
    </source>
</reference>
<accession>A0A6G4WJ03</accession>
<evidence type="ECO:0000313" key="2">
    <source>
        <dbReference type="EMBL" id="NGO54100.1"/>
    </source>
</evidence>
<feature type="transmembrane region" description="Helical" evidence="1">
    <location>
        <begin position="12"/>
        <end position="31"/>
    </location>
</feature>
<name>A0A6G4WJ03_9HYPH</name>
<dbReference type="RefSeq" id="WP_165032110.1">
    <property type="nucleotide sequence ID" value="NZ_JAAKZF010000044.1"/>
</dbReference>
<evidence type="ECO:0000313" key="3">
    <source>
        <dbReference type="Proteomes" id="UP001642900"/>
    </source>
</evidence>
<keyword evidence="1" id="KW-0812">Transmembrane</keyword>
<dbReference type="Proteomes" id="UP001642900">
    <property type="component" value="Unassembled WGS sequence"/>
</dbReference>
<keyword evidence="1" id="KW-1133">Transmembrane helix</keyword>
<dbReference type="EMBL" id="JAAKZF010000044">
    <property type="protein sequence ID" value="NGO54100.1"/>
    <property type="molecule type" value="Genomic_DNA"/>
</dbReference>
<keyword evidence="3" id="KW-1185">Reference proteome</keyword>
<evidence type="ECO:0000256" key="1">
    <source>
        <dbReference type="SAM" id="Phobius"/>
    </source>
</evidence>
<comment type="caution">
    <text evidence="2">The sequence shown here is derived from an EMBL/GenBank/DDBJ whole genome shotgun (WGS) entry which is preliminary data.</text>
</comment>
<organism evidence="2 3">
    <name type="scientific">Allomesorhizobium camelthorni</name>
    <dbReference type="NCBI Taxonomy" id="475069"/>
    <lineage>
        <taxon>Bacteria</taxon>
        <taxon>Pseudomonadati</taxon>
        <taxon>Pseudomonadota</taxon>
        <taxon>Alphaproteobacteria</taxon>
        <taxon>Hyphomicrobiales</taxon>
        <taxon>Phyllobacteriaceae</taxon>
        <taxon>Allomesorhizobium</taxon>
    </lineage>
</organism>
<keyword evidence="1" id="KW-0472">Membrane</keyword>
<proteinExistence type="predicted"/>